<evidence type="ECO:0000256" key="1">
    <source>
        <dbReference type="SAM" id="Phobius"/>
    </source>
</evidence>
<keyword evidence="1" id="KW-0472">Membrane</keyword>
<protein>
    <submittedName>
        <fullName evidence="2">Uncharacterized protein</fullName>
    </submittedName>
</protein>
<evidence type="ECO:0000313" key="2">
    <source>
        <dbReference type="EMBL" id="SFM88579.1"/>
    </source>
</evidence>
<proteinExistence type="predicted"/>
<dbReference type="Proteomes" id="UP000199048">
    <property type="component" value="Unassembled WGS sequence"/>
</dbReference>
<dbReference type="RefSeq" id="WP_092046874.1">
    <property type="nucleotide sequence ID" value="NZ_FOTK01000071.1"/>
</dbReference>
<dbReference type="STRING" id="582667.SAMN05192568_107111"/>
<organism evidence="2 3">
    <name type="scientific">Methylobacterium pseudosasicola</name>
    <dbReference type="NCBI Taxonomy" id="582667"/>
    <lineage>
        <taxon>Bacteria</taxon>
        <taxon>Pseudomonadati</taxon>
        <taxon>Pseudomonadota</taxon>
        <taxon>Alphaproteobacteria</taxon>
        <taxon>Hyphomicrobiales</taxon>
        <taxon>Methylobacteriaceae</taxon>
        <taxon>Methylobacterium</taxon>
    </lineage>
</organism>
<keyword evidence="3" id="KW-1185">Reference proteome</keyword>
<feature type="transmembrane region" description="Helical" evidence="1">
    <location>
        <begin position="37"/>
        <end position="56"/>
    </location>
</feature>
<dbReference type="EMBL" id="FOTK01000071">
    <property type="protein sequence ID" value="SFM88579.1"/>
    <property type="molecule type" value="Genomic_DNA"/>
</dbReference>
<sequence>MTASFIAPAIQVCAFALGCAVIHAARAHAVALTRLLAAMAIVTAALLLFGASLACAPDDNMNLHDIITCNGA</sequence>
<gene>
    <name evidence="2" type="ORF">SAMN05192568_107111</name>
</gene>
<accession>A0A1I4UHV7</accession>
<reference evidence="3" key="1">
    <citation type="submission" date="2016-10" db="EMBL/GenBank/DDBJ databases">
        <authorList>
            <person name="Varghese N."/>
            <person name="Submissions S."/>
        </authorList>
    </citation>
    <scope>NUCLEOTIDE SEQUENCE [LARGE SCALE GENOMIC DNA]</scope>
    <source>
        <strain evidence="3">BL36</strain>
    </source>
</reference>
<evidence type="ECO:0000313" key="3">
    <source>
        <dbReference type="Proteomes" id="UP000199048"/>
    </source>
</evidence>
<keyword evidence="1" id="KW-1133">Transmembrane helix</keyword>
<keyword evidence="1" id="KW-0812">Transmembrane</keyword>
<dbReference type="AlphaFoldDB" id="A0A1I4UHV7"/>
<name>A0A1I4UHV7_9HYPH</name>